<feature type="region of interest" description="Disordered" evidence="1">
    <location>
        <begin position="121"/>
        <end position="144"/>
    </location>
</feature>
<sequence length="340" mass="37750">MTMSYFPIKTNLLKENDKGSVKIMAWHPPSHKQASITPLPLPLSSTQFSSQNNMLDPGTKLPKSQVSLSDHMGRRWSNSYDHAVSYDPREQKAAQNYANYRSWNSMEGGFGAETSMIEDESAVSTPPLWRTSPSRSPPRRQNINYRCLSPSSKSQAIARGQRELMEMVSRMPESCYELTLKDLVEQQPVAAEPKQESFAEGRGVTNEDTYKKEKGKKMQNNPKPLVKRSGSINNGGFLLKMVFPISLGSKKKKKNDSNTNHNCKVSPKPMVSDASGKSVDKEWWKKRSGSSESESGGSTMNSGSTKSSRSSSTSSSSSWRSISNSSRRHGESGCLAWLSF</sequence>
<dbReference type="KEGG" id="dzi:111301826"/>
<accession>A0A6P5ZMK2</accession>
<dbReference type="Proteomes" id="UP000515121">
    <property type="component" value="Unplaced"/>
</dbReference>
<feature type="region of interest" description="Disordered" evidence="1">
    <location>
        <begin position="189"/>
        <end position="231"/>
    </location>
</feature>
<proteinExistence type="predicted"/>
<feature type="compositionally biased region" description="Low complexity" evidence="1">
    <location>
        <begin position="290"/>
        <end position="325"/>
    </location>
</feature>
<evidence type="ECO:0000256" key="1">
    <source>
        <dbReference type="SAM" id="MobiDB-lite"/>
    </source>
</evidence>
<keyword evidence="2" id="KW-1185">Reference proteome</keyword>
<evidence type="ECO:0000313" key="3">
    <source>
        <dbReference type="RefSeq" id="XP_022753551.1"/>
    </source>
</evidence>
<gene>
    <name evidence="3" type="primary">LOC111301826</name>
</gene>
<name>A0A6P5ZMK2_DURZI</name>
<organism evidence="2 3">
    <name type="scientific">Durio zibethinus</name>
    <name type="common">Durian</name>
    <dbReference type="NCBI Taxonomy" id="66656"/>
    <lineage>
        <taxon>Eukaryota</taxon>
        <taxon>Viridiplantae</taxon>
        <taxon>Streptophyta</taxon>
        <taxon>Embryophyta</taxon>
        <taxon>Tracheophyta</taxon>
        <taxon>Spermatophyta</taxon>
        <taxon>Magnoliopsida</taxon>
        <taxon>eudicotyledons</taxon>
        <taxon>Gunneridae</taxon>
        <taxon>Pentapetalae</taxon>
        <taxon>rosids</taxon>
        <taxon>malvids</taxon>
        <taxon>Malvales</taxon>
        <taxon>Malvaceae</taxon>
        <taxon>Helicteroideae</taxon>
        <taxon>Durio</taxon>
    </lineage>
</organism>
<dbReference type="GeneID" id="111301826"/>
<dbReference type="PANTHER" id="PTHR34193:SF1">
    <property type="entry name" value="EXPRESSED PROTEIN"/>
    <property type="match status" value="1"/>
</dbReference>
<protein>
    <submittedName>
        <fullName evidence="3">Uncharacterized protein LOC111301826</fullName>
    </submittedName>
</protein>
<feature type="compositionally biased region" description="Low complexity" evidence="1">
    <location>
        <begin position="124"/>
        <end position="134"/>
    </location>
</feature>
<dbReference type="PANTHER" id="PTHR34193">
    <property type="entry name" value="OS11G0199801 PROTEIN"/>
    <property type="match status" value="1"/>
</dbReference>
<reference evidence="3" key="1">
    <citation type="submission" date="2025-08" db="UniProtKB">
        <authorList>
            <consortium name="RefSeq"/>
        </authorList>
    </citation>
    <scope>IDENTIFICATION</scope>
    <source>
        <tissue evidence="3">Fruit stalk</tissue>
    </source>
</reference>
<dbReference type="OrthoDB" id="776574at2759"/>
<feature type="region of interest" description="Disordered" evidence="1">
    <location>
        <begin position="249"/>
        <end position="340"/>
    </location>
</feature>
<dbReference type="AlphaFoldDB" id="A0A6P5ZMK2"/>
<dbReference type="RefSeq" id="XP_022753551.1">
    <property type="nucleotide sequence ID" value="XM_022897816.1"/>
</dbReference>
<evidence type="ECO:0000313" key="2">
    <source>
        <dbReference type="Proteomes" id="UP000515121"/>
    </source>
</evidence>